<dbReference type="Proteomes" id="UP000028568">
    <property type="component" value="Segment"/>
</dbReference>
<accession>A0A075BE57</accession>
<evidence type="ECO:0000313" key="1">
    <source>
        <dbReference type="EMBL" id="AFX93262.1"/>
    </source>
</evidence>
<dbReference type="InterPro" id="IPR057547">
    <property type="entry name" value="Phage_TreK-like"/>
</dbReference>
<dbReference type="KEGG" id="vg:22276408"/>
<name>A0A075BE57_9CAUD</name>
<protein>
    <recommendedName>
        <fullName evidence="3">TreK</fullName>
    </recommendedName>
</protein>
<proteinExistence type="predicted"/>
<organism evidence="1 2">
    <name type="scientific">Staphylococcus phage Team1</name>
    <dbReference type="NCBI Taxonomy" id="1262512"/>
    <lineage>
        <taxon>Viruses</taxon>
        <taxon>Duplodnaviria</taxon>
        <taxon>Heunggongvirae</taxon>
        <taxon>Uroviricota</taxon>
        <taxon>Caudoviricetes</taxon>
        <taxon>Herelleviridae</taxon>
        <taxon>Twortvirinae</taxon>
        <taxon>Kayvirus</taxon>
        <taxon>Kayvirus G1</taxon>
    </lineage>
</organism>
<dbReference type="EMBL" id="KC012913">
    <property type="protein sequence ID" value="AFX93262.1"/>
    <property type="molecule type" value="Genomic_DNA"/>
</dbReference>
<evidence type="ECO:0000313" key="2">
    <source>
        <dbReference type="Proteomes" id="UP000028568"/>
    </source>
</evidence>
<dbReference type="Pfam" id="PF24229">
    <property type="entry name" value="Phage_TreK"/>
    <property type="match status" value="1"/>
</dbReference>
<sequence>MTNKNYLYEETHTVQGQDITAFRIPNDANGNPRYVVHFMDLDIKLADYDNINKLYGFKKYTAKWFGGGVVFQSYNIEDTLNFALDNVKEIEAVKN</sequence>
<dbReference type="RefSeq" id="YP_009098145.1">
    <property type="nucleotide sequence ID" value="NC_025417.1"/>
</dbReference>
<evidence type="ECO:0008006" key="3">
    <source>
        <dbReference type="Google" id="ProtNLM"/>
    </source>
</evidence>
<dbReference type="GeneID" id="22276408"/>
<reference evidence="1 2" key="1">
    <citation type="journal article" date="2014" name="PLoS ONE">
        <title>Improving the Safety of Staphylococcus aureus Polyvalent Phages by Their Production on a Staphylococcus xylosus Strain.</title>
        <authorList>
            <person name="El Haddad L."/>
            <person name="Ben Abdallah N."/>
            <person name="Plante P.L."/>
            <person name="Dumaresq J."/>
            <person name="Katsarava R."/>
            <person name="Labrie S."/>
            <person name="Corbeil J."/>
            <person name="St-Gelais D."/>
            <person name="Moineau S."/>
        </authorList>
    </citation>
    <scope>NUCLEOTIDE SEQUENCE [LARGE SCALE GENOMIC DNA]</scope>
</reference>